<dbReference type="InterPro" id="IPR001245">
    <property type="entry name" value="Ser-Thr/Tyr_kinase_cat_dom"/>
</dbReference>
<evidence type="ECO:0000256" key="2">
    <source>
        <dbReference type="ARBA" id="ARBA00022741"/>
    </source>
</evidence>
<evidence type="ECO:0000256" key="4">
    <source>
        <dbReference type="ARBA" id="ARBA00023293"/>
    </source>
</evidence>
<name>V4AAY0_LOTGI</name>
<dbReference type="EMBL" id="KB200535">
    <property type="protein sequence ID" value="ESP01159.1"/>
    <property type="molecule type" value="Genomic_DNA"/>
</dbReference>
<keyword evidence="7" id="KW-1185">Reference proteome</keyword>
<dbReference type="InterPro" id="IPR000719">
    <property type="entry name" value="Prot_kinase_dom"/>
</dbReference>
<dbReference type="GeneID" id="20243775"/>
<dbReference type="HOGENOM" id="CLU_1357657_0_0_1"/>
<evidence type="ECO:0000313" key="7">
    <source>
        <dbReference type="Proteomes" id="UP000030746"/>
    </source>
</evidence>
<reference evidence="6 7" key="1">
    <citation type="journal article" date="2013" name="Nature">
        <title>Insights into bilaterian evolution from three spiralian genomes.</title>
        <authorList>
            <person name="Simakov O."/>
            <person name="Marletaz F."/>
            <person name="Cho S.J."/>
            <person name="Edsinger-Gonzales E."/>
            <person name="Havlak P."/>
            <person name="Hellsten U."/>
            <person name="Kuo D.H."/>
            <person name="Larsson T."/>
            <person name="Lv J."/>
            <person name="Arendt D."/>
            <person name="Savage R."/>
            <person name="Osoegawa K."/>
            <person name="de Jong P."/>
            <person name="Grimwood J."/>
            <person name="Chapman J.A."/>
            <person name="Shapiro H."/>
            <person name="Aerts A."/>
            <person name="Otillar R.P."/>
            <person name="Terry A.Y."/>
            <person name="Boore J.L."/>
            <person name="Grigoriev I.V."/>
            <person name="Lindberg D.R."/>
            <person name="Seaver E.C."/>
            <person name="Weisblat D.A."/>
            <person name="Putnam N.H."/>
            <person name="Rokhsar D.S."/>
        </authorList>
    </citation>
    <scope>NUCLEOTIDE SEQUENCE [LARGE SCALE GENOMIC DNA]</scope>
</reference>
<dbReference type="KEGG" id="lgi:LOTGIDRAFT_176453"/>
<dbReference type="GO" id="GO:0001653">
    <property type="term" value="F:peptide receptor activity"/>
    <property type="evidence" value="ECO:0007669"/>
    <property type="project" value="TreeGrafter"/>
</dbReference>
<sequence>DVLENEKISLDWMFRYSIMQDIVRVSVISICNGTRVGYSKGYSKGKSDIVMLRYFIMQDIVRVSVISIYNGTRVGYSKGYSKGKCDIVMLRYFIMQDIVRVSVISICNGTRVGYSKGYSKGKCDIVMLRYFIMQDIVRGMIYLHASEIRCHGNLKSTNCVVDSRFVVKITDFGLRHFREDNMASIDELDNTNSSSRCMYYII</sequence>
<evidence type="ECO:0000256" key="1">
    <source>
        <dbReference type="ARBA" id="ARBA00012202"/>
    </source>
</evidence>
<dbReference type="SUPFAM" id="SSF56112">
    <property type="entry name" value="Protein kinase-like (PK-like)"/>
    <property type="match status" value="1"/>
</dbReference>
<dbReference type="OrthoDB" id="6154741at2759"/>
<dbReference type="PANTHER" id="PTHR11920">
    <property type="entry name" value="GUANYLYL CYCLASE"/>
    <property type="match status" value="1"/>
</dbReference>
<proteinExistence type="predicted"/>
<dbReference type="Proteomes" id="UP000030746">
    <property type="component" value="Unassembled WGS sequence"/>
</dbReference>
<dbReference type="Pfam" id="PF07714">
    <property type="entry name" value="PK_Tyr_Ser-Thr"/>
    <property type="match status" value="1"/>
</dbReference>
<keyword evidence="3" id="KW-0456">Lyase</keyword>
<organism evidence="6 7">
    <name type="scientific">Lottia gigantea</name>
    <name type="common">Giant owl limpet</name>
    <dbReference type="NCBI Taxonomy" id="225164"/>
    <lineage>
        <taxon>Eukaryota</taxon>
        <taxon>Metazoa</taxon>
        <taxon>Spiralia</taxon>
        <taxon>Lophotrochozoa</taxon>
        <taxon>Mollusca</taxon>
        <taxon>Gastropoda</taxon>
        <taxon>Patellogastropoda</taxon>
        <taxon>Lottioidea</taxon>
        <taxon>Lottiidae</taxon>
        <taxon>Lottia</taxon>
    </lineage>
</organism>
<dbReference type="GO" id="GO:0004672">
    <property type="term" value="F:protein kinase activity"/>
    <property type="evidence" value="ECO:0007669"/>
    <property type="project" value="InterPro"/>
</dbReference>
<dbReference type="GO" id="GO:0005886">
    <property type="term" value="C:plasma membrane"/>
    <property type="evidence" value="ECO:0007669"/>
    <property type="project" value="TreeGrafter"/>
</dbReference>
<feature type="non-terminal residue" evidence="6">
    <location>
        <position position="1"/>
    </location>
</feature>
<dbReference type="GO" id="GO:0007168">
    <property type="term" value="P:receptor guanylyl cyclase signaling pathway"/>
    <property type="evidence" value="ECO:0007669"/>
    <property type="project" value="TreeGrafter"/>
</dbReference>
<evidence type="ECO:0000256" key="3">
    <source>
        <dbReference type="ARBA" id="ARBA00023239"/>
    </source>
</evidence>
<dbReference type="PANTHER" id="PTHR11920:SF494">
    <property type="entry name" value="ATRIAL NATRIURETIC PEPTIDE RECEPTOR 2"/>
    <property type="match status" value="1"/>
</dbReference>
<dbReference type="AlphaFoldDB" id="V4AAY0"/>
<dbReference type="InterPro" id="IPR050401">
    <property type="entry name" value="Cyclic_nucleotide_synthase"/>
</dbReference>
<keyword evidence="4" id="KW-0141">cGMP biosynthesis</keyword>
<dbReference type="RefSeq" id="XP_009048155.1">
    <property type="nucleotide sequence ID" value="XM_009049907.1"/>
</dbReference>
<dbReference type="CTD" id="20243775"/>
<evidence type="ECO:0000259" key="5">
    <source>
        <dbReference type="PROSITE" id="PS50011"/>
    </source>
</evidence>
<dbReference type="GO" id="GO:0004016">
    <property type="term" value="F:adenylate cyclase activity"/>
    <property type="evidence" value="ECO:0007669"/>
    <property type="project" value="TreeGrafter"/>
</dbReference>
<keyword evidence="2" id="KW-0547">Nucleotide-binding</keyword>
<dbReference type="GO" id="GO:0005524">
    <property type="term" value="F:ATP binding"/>
    <property type="evidence" value="ECO:0007669"/>
    <property type="project" value="InterPro"/>
</dbReference>
<protein>
    <recommendedName>
        <fullName evidence="1">guanylate cyclase</fullName>
        <ecNumber evidence="1">4.6.1.2</ecNumber>
    </recommendedName>
</protein>
<evidence type="ECO:0000313" key="6">
    <source>
        <dbReference type="EMBL" id="ESP01159.1"/>
    </source>
</evidence>
<dbReference type="Gene3D" id="1.10.510.10">
    <property type="entry name" value="Transferase(Phosphotransferase) domain 1"/>
    <property type="match status" value="1"/>
</dbReference>
<gene>
    <name evidence="6" type="ORF">LOTGIDRAFT_176453</name>
</gene>
<dbReference type="InterPro" id="IPR011009">
    <property type="entry name" value="Kinase-like_dom_sf"/>
</dbReference>
<feature type="domain" description="Protein kinase" evidence="5">
    <location>
        <begin position="1"/>
        <end position="202"/>
    </location>
</feature>
<dbReference type="PROSITE" id="PS50011">
    <property type="entry name" value="PROTEIN_KINASE_DOM"/>
    <property type="match status" value="1"/>
</dbReference>
<dbReference type="GO" id="GO:0004383">
    <property type="term" value="F:guanylate cyclase activity"/>
    <property type="evidence" value="ECO:0007669"/>
    <property type="project" value="UniProtKB-EC"/>
</dbReference>
<accession>V4AAY0</accession>
<dbReference type="EC" id="4.6.1.2" evidence="1"/>